<reference evidence="11" key="3">
    <citation type="submission" date="2015-04" db="UniProtKB">
        <authorList>
            <consortium name="EnsemblPlants"/>
        </authorList>
    </citation>
    <scope>IDENTIFICATION</scope>
    <source>
        <strain evidence="11">cv. Jemalong A17</strain>
    </source>
</reference>
<dbReference type="HOGENOM" id="CLU_036675_2_0_1"/>
<dbReference type="Pfam" id="PF04526">
    <property type="entry name" value="DUF568"/>
    <property type="match status" value="1"/>
</dbReference>
<keyword evidence="5 6" id="KW-0472">Membrane</keyword>
<evidence type="ECO:0000313" key="12">
    <source>
        <dbReference type="Proteomes" id="UP000002051"/>
    </source>
</evidence>
<keyword evidence="3 7" id="KW-0732">Signal</keyword>
<dbReference type="PaxDb" id="3880-AET01366"/>
<sequence>MASSSSLILALTISTCIFISLITPSHSALKCASQKLPSNRSYTNCTDLPSLSATLHFSYNTTNHSIAIAFSATPKNKDDWVSWGINPTGGKMVGAQALIAYKTNGNVGVYTYNLTSFGGINEVKSLSVETWGLSAEESNGVITIFAGVKLPEKSDNVTQVWQVGPVVAGKPGKHLFEKENLNAFTALSVVGSTTVGGANSTGGAPGPKGDEKSGGVGLVMGYYFGFVLLFLSLITTM</sequence>
<gene>
    <name evidence="11" type="primary">11435006</name>
    <name evidence="9" type="ordered locus">MTR_8g011650</name>
    <name evidence="10" type="ORF">MtrunA17_Chr8g0338731</name>
</gene>
<evidence type="ECO:0000256" key="3">
    <source>
        <dbReference type="ARBA" id="ARBA00022729"/>
    </source>
</evidence>
<feature type="signal peptide" evidence="7">
    <location>
        <begin position="1"/>
        <end position="27"/>
    </location>
</feature>
<evidence type="ECO:0000256" key="7">
    <source>
        <dbReference type="SAM" id="SignalP"/>
    </source>
</evidence>
<evidence type="ECO:0000313" key="11">
    <source>
        <dbReference type="EnsemblPlants" id="AET01366"/>
    </source>
</evidence>
<comment type="subcellular location">
    <subcellularLocation>
        <location evidence="1">Membrane</location>
    </subcellularLocation>
</comment>
<dbReference type="eggNOG" id="KOG4293">
    <property type="taxonomic scope" value="Eukaryota"/>
</dbReference>
<evidence type="ECO:0000256" key="1">
    <source>
        <dbReference type="ARBA" id="ARBA00004370"/>
    </source>
</evidence>
<organism evidence="9 12">
    <name type="scientific">Medicago truncatula</name>
    <name type="common">Barrel medic</name>
    <name type="synonym">Medicago tribuloides</name>
    <dbReference type="NCBI Taxonomy" id="3880"/>
    <lineage>
        <taxon>Eukaryota</taxon>
        <taxon>Viridiplantae</taxon>
        <taxon>Streptophyta</taxon>
        <taxon>Embryophyta</taxon>
        <taxon>Tracheophyta</taxon>
        <taxon>Spermatophyta</taxon>
        <taxon>Magnoliopsida</taxon>
        <taxon>eudicotyledons</taxon>
        <taxon>Gunneridae</taxon>
        <taxon>Pentapetalae</taxon>
        <taxon>rosids</taxon>
        <taxon>fabids</taxon>
        <taxon>Fabales</taxon>
        <taxon>Fabaceae</taxon>
        <taxon>Papilionoideae</taxon>
        <taxon>50 kb inversion clade</taxon>
        <taxon>NPAAA clade</taxon>
        <taxon>Hologalegina</taxon>
        <taxon>IRL clade</taxon>
        <taxon>Trifolieae</taxon>
        <taxon>Medicago</taxon>
    </lineage>
</organism>
<dbReference type="EnsemblPlants" id="AET01366">
    <property type="protein sequence ID" value="AET01366"/>
    <property type="gene ID" value="MTR_8g011650"/>
</dbReference>
<evidence type="ECO:0000256" key="5">
    <source>
        <dbReference type="ARBA" id="ARBA00023136"/>
    </source>
</evidence>
<name>G7LEE2_MEDTR</name>
<dbReference type="PANTHER" id="PTHR23130:SF157">
    <property type="entry name" value="AUXIN-INDUCED IN ROOT CULTURES PROTEIN 12"/>
    <property type="match status" value="1"/>
</dbReference>
<keyword evidence="2" id="KW-0813">Transport</keyword>
<evidence type="ECO:0000313" key="10">
    <source>
        <dbReference type="EMBL" id="RHN38960.1"/>
    </source>
</evidence>
<keyword evidence="6" id="KW-1133">Transmembrane helix</keyword>
<reference evidence="9 12" key="2">
    <citation type="journal article" date="2014" name="BMC Genomics">
        <title>An improved genome release (version Mt4.0) for the model legume Medicago truncatula.</title>
        <authorList>
            <person name="Tang H."/>
            <person name="Krishnakumar V."/>
            <person name="Bidwell S."/>
            <person name="Rosen B."/>
            <person name="Chan A."/>
            <person name="Zhou S."/>
            <person name="Gentzbittel L."/>
            <person name="Childs K.L."/>
            <person name="Yandell M."/>
            <person name="Gundlach H."/>
            <person name="Mayer K.F."/>
            <person name="Schwartz D.C."/>
            <person name="Town C.D."/>
        </authorList>
    </citation>
    <scope>GENOME REANNOTATION</scope>
    <source>
        <strain evidence="11 12">cv. Jemalong A17</strain>
    </source>
</reference>
<evidence type="ECO:0000256" key="6">
    <source>
        <dbReference type="SAM" id="Phobius"/>
    </source>
</evidence>
<evidence type="ECO:0000313" key="9">
    <source>
        <dbReference type="EMBL" id="AET01366.1"/>
    </source>
</evidence>
<dbReference type="Proteomes" id="UP000002051">
    <property type="component" value="Chromosome 8"/>
</dbReference>
<keyword evidence="6" id="KW-0812">Transmembrane</keyword>
<dbReference type="PROSITE" id="PS50836">
    <property type="entry name" value="DOMON"/>
    <property type="match status" value="1"/>
</dbReference>
<dbReference type="InterPro" id="IPR005018">
    <property type="entry name" value="DOMON_domain"/>
</dbReference>
<dbReference type="Gramene" id="rna44940">
    <property type="protein sequence ID" value="RHN38960.1"/>
    <property type="gene ID" value="gene44940"/>
</dbReference>
<evidence type="ECO:0000256" key="2">
    <source>
        <dbReference type="ARBA" id="ARBA00022448"/>
    </source>
</evidence>
<dbReference type="OMA" id="HEFGKAN"/>
<dbReference type="EMBL" id="CM001224">
    <property type="protein sequence ID" value="AET01366.1"/>
    <property type="molecule type" value="Genomic_DNA"/>
</dbReference>
<evidence type="ECO:0000259" key="8">
    <source>
        <dbReference type="PROSITE" id="PS50836"/>
    </source>
</evidence>
<protein>
    <submittedName>
        <fullName evidence="9">Auxin-induced in root cultures protein, putative</fullName>
    </submittedName>
    <submittedName>
        <fullName evidence="10">Putative DOMON domain-containing protein</fullName>
    </submittedName>
</protein>
<dbReference type="Proteomes" id="UP000265566">
    <property type="component" value="Chromosome 8"/>
</dbReference>
<feature type="chain" id="PRO_5014574242" evidence="7">
    <location>
        <begin position="28"/>
        <end position="237"/>
    </location>
</feature>
<keyword evidence="12" id="KW-1185">Reference proteome</keyword>
<dbReference type="EMBL" id="PSQE01000008">
    <property type="protein sequence ID" value="RHN38960.1"/>
    <property type="molecule type" value="Genomic_DNA"/>
</dbReference>
<accession>G7LEE2</accession>
<feature type="domain" description="DOMON" evidence="8">
    <location>
        <begin position="51"/>
        <end position="164"/>
    </location>
</feature>
<dbReference type="AlphaFoldDB" id="G7LEE2"/>
<dbReference type="CDD" id="cd09629">
    <property type="entry name" value="DOMON_CIL1_like"/>
    <property type="match status" value="1"/>
</dbReference>
<dbReference type="KEGG" id="mtr:11435006"/>
<dbReference type="PANTHER" id="PTHR23130">
    <property type="entry name" value="CYTOCHROME B561 AND DOMON DOMAIN-CONTAINING PROTEIN"/>
    <property type="match status" value="1"/>
</dbReference>
<dbReference type="OrthoDB" id="1720670at2759"/>
<feature type="transmembrane region" description="Helical" evidence="6">
    <location>
        <begin position="215"/>
        <end position="234"/>
    </location>
</feature>
<dbReference type="GO" id="GO:0016020">
    <property type="term" value="C:membrane"/>
    <property type="evidence" value="ECO:0007669"/>
    <property type="project" value="UniProtKB-SubCell"/>
</dbReference>
<dbReference type="STRING" id="3880.G7LEE2"/>
<dbReference type="InterPro" id="IPR045265">
    <property type="entry name" value="AIR12_DOMON"/>
</dbReference>
<proteinExistence type="predicted"/>
<evidence type="ECO:0000256" key="4">
    <source>
        <dbReference type="ARBA" id="ARBA00022982"/>
    </source>
</evidence>
<reference evidence="10" key="4">
    <citation type="journal article" date="2018" name="Nat. Plants">
        <title>Whole-genome landscape of Medicago truncatula symbiotic genes.</title>
        <authorList>
            <person name="Pecrix Y."/>
            <person name="Gamas P."/>
            <person name="Carrere S."/>
        </authorList>
    </citation>
    <scope>NUCLEOTIDE SEQUENCE</scope>
    <source>
        <tissue evidence="10">Leaves</tissue>
    </source>
</reference>
<keyword evidence="4" id="KW-0249">Electron transport</keyword>
<reference evidence="9 12" key="1">
    <citation type="journal article" date="2011" name="Nature">
        <title>The Medicago genome provides insight into the evolution of rhizobial symbioses.</title>
        <authorList>
            <person name="Young N.D."/>
            <person name="Debelle F."/>
            <person name="Oldroyd G.E."/>
            <person name="Geurts R."/>
            <person name="Cannon S.B."/>
            <person name="Udvardi M.K."/>
            <person name="Benedito V.A."/>
            <person name="Mayer K.F."/>
            <person name="Gouzy J."/>
            <person name="Schoof H."/>
            <person name="Van de Peer Y."/>
            <person name="Proost S."/>
            <person name="Cook D.R."/>
            <person name="Meyers B.C."/>
            <person name="Spannagl M."/>
            <person name="Cheung F."/>
            <person name="De Mita S."/>
            <person name="Krishnakumar V."/>
            <person name="Gundlach H."/>
            <person name="Zhou S."/>
            <person name="Mudge J."/>
            <person name="Bharti A.K."/>
            <person name="Murray J.D."/>
            <person name="Naoumkina M.A."/>
            <person name="Rosen B."/>
            <person name="Silverstein K.A."/>
            <person name="Tang H."/>
            <person name="Rombauts S."/>
            <person name="Zhao P.X."/>
            <person name="Zhou P."/>
            <person name="Barbe V."/>
            <person name="Bardou P."/>
            <person name="Bechner M."/>
            <person name="Bellec A."/>
            <person name="Berger A."/>
            <person name="Berges H."/>
            <person name="Bidwell S."/>
            <person name="Bisseling T."/>
            <person name="Choisne N."/>
            <person name="Couloux A."/>
            <person name="Denny R."/>
            <person name="Deshpande S."/>
            <person name="Dai X."/>
            <person name="Doyle J.J."/>
            <person name="Dudez A.M."/>
            <person name="Farmer A.D."/>
            <person name="Fouteau S."/>
            <person name="Franken C."/>
            <person name="Gibelin C."/>
            <person name="Gish J."/>
            <person name="Goldstein S."/>
            <person name="Gonzalez A.J."/>
            <person name="Green P.J."/>
            <person name="Hallab A."/>
            <person name="Hartog M."/>
            <person name="Hua A."/>
            <person name="Humphray S.J."/>
            <person name="Jeong D.H."/>
            <person name="Jing Y."/>
            <person name="Jocker A."/>
            <person name="Kenton S.M."/>
            <person name="Kim D.J."/>
            <person name="Klee K."/>
            <person name="Lai H."/>
            <person name="Lang C."/>
            <person name="Lin S."/>
            <person name="Macmil S.L."/>
            <person name="Magdelenat G."/>
            <person name="Matthews L."/>
            <person name="McCorrison J."/>
            <person name="Monaghan E.L."/>
            <person name="Mun J.H."/>
            <person name="Najar F.Z."/>
            <person name="Nicholson C."/>
            <person name="Noirot C."/>
            <person name="O'Bleness M."/>
            <person name="Paule C.R."/>
            <person name="Poulain J."/>
            <person name="Prion F."/>
            <person name="Qin B."/>
            <person name="Qu C."/>
            <person name="Retzel E.F."/>
            <person name="Riddle C."/>
            <person name="Sallet E."/>
            <person name="Samain S."/>
            <person name="Samson N."/>
            <person name="Sanders I."/>
            <person name="Saurat O."/>
            <person name="Scarpelli C."/>
            <person name="Schiex T."/>
            <person name="Segurens B."/>
            <person name="Severin A.J."/>
            <person name="Sherrier D.J."/>
            <person name="Shi R."/>
            <person name="Sims S."/>
            <person name="Singer S.R."/>
            <person name="Sinharoy S."/>
            <person name="Sterck L."/>
            <person name="Viollet A."/>
            <person name="Wang B.B."/>
            <person name="Wang K."/>
            <person name="Wang M."/>
            <person name="Wang X."/>
            <person name="Warfsmann J."/>
            <person name="Weissenbach J."/>
            <person name="White D.D."/>
            <person name="White J.D."/>
            <person name="Wiley G.B."/>
            <person name="Wincker P."/>
            <person name="Xing Y."/>
            <person name="Yang L."/>
            <person name="Yao Z."/>
            <person name="Ying F."/>
            <person name="Zhai J."/>
            <person name="Zhou L."/>
            <person name="Zuber A."/>
            <person name="Denarie J."/>
            <person name="Dixon R.A."/>
            <person name="May G.D."/>
            <person name="Schwartz D.C."/>
            <person name="Rogers J."/>
            <person name="Quetier F."/>
            <person name="Town C.D."/>
            <person name="Roe B.A."/>
        </authorList>
    </citation>
    <scope>NUCLEOTIDE SEQUENCE [LARGE SCALE GENOMIC DNA]</scope>
    <source>
        <strain evidence="9">A17</strain>
        <strain evidence="11 12">cv. Jemalong A17</strain>
    </source>
</reference>